<dbReference type="PANTHER" id="PTHR24038:SF11">
    <property type="entry name" value="INTEGRIN BETA-LIKE PROTEIN E"/>
    <property type="match status" value="1"/>
</dbReference>
<accession>A0AA89CBK5</accession>
<evidence type="ECO:0000256" key="2">
    <source>
        <dbReference type="ARBA" id="ARBA00023136"/>
    </source>
</evidence>
<feature type="domain" description="FAS1" evidence="7">
    <location>
        <begin position="1"/>
        <end position="58"/>
    </location>
</feature>
<dbReference type="PROSITE" id="PS01186">
    <property type="entry name" value="EGF_2"/>
    <property type="match status" value="1"/>
</dbReference>
<dbReference type="PANTHER" id="PTHR24038">
    <property type="entry name" value="STABILIN"/>
    <property type="match status" value="1"/>
</dbReference>
<keyword evidence="2" id="KW-0472">Membrane</keyword>
<gene>
    <name evidence="8" type="ORF">FSP39_023316</name>
</gene>
<comment type="subcellular location">
    <subcellularLocation>
        <location evidence="1">Membrane</location>
    </subcellularLocation>
</comment>
<evidence type="ECO:0000259" key="7">
    <source>
        <dbReference type="PROSITE" id="PS50213"/>
    </source>
</evidence>
<sequence length="162" mass="17652">MLGTSISVSLFNDIMFLCDGIGCIVCFQGQVQLAEMANISQTDILTNNGLIHRIDGLLIPKCIEQTLLSRCDYAVTTRVRGFCYYCEHLSKETPICKKGDAPTVQQKCCAGYYGPDCLPCPRKFDSPCSGNGKCYDGVNGTGTCQCDVGFHGDICDQIDNHV</sequence>
<dbReference type="Proteomes" id="UP001186944">
    <property type="component" value="Unassembled WGS sequence"/>
</dbReference>
<feature type="disulfide bond" evidence="5">
    <location>
        <begin position="146"/>
        <end position="155"/>
    </location>
</feature>
<dbReference type="SUPFAM" id="SSF57196">
    <property type="entry name" value="EGF/Laminin"/>
    <property type="match status" value="1"/>
</dbReference>
<dbReference type="SUPFAM" id="SSF82153">
    <property type="entry name" value="FAS1 domain"/>
    <property type="match status" value="1"/>
</dbReference>
<dbReference type="PROSITE" id="PS50026">
    <property type="entry name" value="EGF_3"/>
    <property type="match status" value="1"/>
</dbReference>
<keyword evidence="5" id="KW-0245">EGF-like domain</keyword>
<dbReference type="InterPro" id="IPR000742">
    <property type="entry name" value="EGF"/>
</dbReference>
<evidence type="ECO:0000313" key="8">
    <source>
        <dbReference type="EMBL" id="KAK3103967.1"/>
    </source>
</evidence>
<dbReference type="PROSITE" id="PS50213">
    <property type="entry name" value="FAS1"/>
    <property type="match status" value="1"/>
</dbReference>
<proteinExistence type="predicted"/>
<dbReference type="GO" id="GO:0016020">
    <property type="term" value="C:membrane"/>
    <property type="evidence" value="ECO:0007669"/>
    <property type="project" value="UniProtKB-SubCell"/>
</dbReference>
<organism evidence="8 9">
    <name type="scientific">Pinctada imbricata</name>
    <name type="common">Atlantic pearl-oyster</name>
    <name type="synonym">Pinctada martensii</name>
    <dbReference type="NCBI Taxonomy" id="66713"/>
    <lineage>
        <taxon>Eukaryota</taxon>
        <taxon>Metazoa</taxon>
        <taxon>Spiralia</taxon>
        <taxon>Lophotrochozoa</taxon>
        <taxon>Mollusca</taxon>
        <taxon>Bivalvia</taxon>
        <taxon>Autobranchia</taxon>
        <taxon>Pteriomorphia</taxon>
        <taxon>Pterioida</taxon>
        <taxon>Pterioidea</taxon>
        <taxon>Pteriidae</taxon>
        <taxon>Pinctada</taxon>
    </lineage>
</organism>
<keyword evidence="4" id="KW-0325">Glycoprotein</keyword>
<reference evidence="8" key="1">
    <citation type="submission" date="2019-08" db="EMBL/GenBank/DDBJ databases">
        <title>The improved chromosome-level genome for the pearl oyster Pinctada fucata martensii using PacBio sequencing and Hi-C.</title>
        <authorList>
            <person name="Zheng Z."/>
        </authorList>
    </citation>
    <scope>NUCLEOTIDE SEQUENCE</scope>
    <source>
        <strain evidence="8">ZZ-2019</strain>
        <tissue evidence="8">Adductor muscle</tissue>
    </source>
</reference>
<comment type="caution">
    <text evidence="5">Lacks conserved residue(s) required for the propagation of feature annotation.</text>
</comment>
<dbReference type="InterPro" id="IPR036378">
    <property type="entry name" value="FAS1_dom_sf"/>
</dbReference>
<evidence type="ECO:0000256" key="4">
    <source>
        <dbReference type="ARBA" id="ARBA00023180"/>
    </source>
</evidence>
<feature type="domain" description="EGF-like" evidence="6">
    <location>
        <begin position="116"/>
        <end position="156"/>
    </location>
</feature>
<evidence type="ECO:0000256" key="5">
    <source>
        <dbReference type="PROSITE-ProRule" id="PRU00076"/>
    </source>
</evidence>
<protein>
    <submittedName>
        <fullName evidence="8">Uncharacterized protein</fullName>
    </submittedName>
</protein>
<dbReference type="AlphaFoldDB" id="A0AA89CBK5"/>
<evidence type="ECO:0000256" key="3">
    <source>
        <dbReference type="ARBA" id="ARBA00023157"/>
    </source>
</evidence>
<keyword evidence="3 5" id="KW-1015">Disulfide bond</keyword>
<dbReference type="InterPro" id="IPR000782">
    <property type="entry name" value="FAS1_domain"/>
</dbReference>
<evidence type="ECO:0000259" key="6">
    <source>
        <dbReference type="PROSITE" id="PS50026"/>
    </source>
</evidence>
<dbReference type="PROSITE" id="PS00022">
    <property type="entry name" value="EGF_1"/>
    <property type="match status" value="1"/>
</dbReference>
<dbReference type="Gene3D" id="2.10.25.10">
    <property type="entry name" value="Laminin"/>
    <property type="match status" value="1"/>
</dbReference>
<evidence type="ECO:0000256" key="1">
    <source>
        <dbReference type="ARBA" id="ARBA00004370"/>
    </source>
</evidence>
<evidence type="ECO:0000313" key="9">
    <source>
        <dbReference type="Proteomes" id="UP001186944"/>
    </source>
</evidence>
<comment type="caution">
    <text evidence="8">The sequence shown here is derived from an EMBL/GenBank/DDBJ whole genome shotgun (WGS) entry which is preliminary data.</text>
</comment>
<name>A0AA89CBK5_PINIB</name>
<keyword evidence="9" id="KW-1185">Reference proteome</keyword>
<dbReference type="EMBL" id="VSWD01000005">
    <property type="protein sequence ID" value="KAK3103967.1"/>
    <property type="molecule type" value="Genomic_DNA"/>
</dbReference>